<evidence type="ECO:0000313" key="3">
    <source>
        <dbReference type="Proteomes" id="UP001159363"/>
    </source>
</evidence>
<protein>
    <submittedName>
        <fullName evidence="2">Uncharacterized protein</fullName>
    </submittedName>
</protein>
<comment type="caution">
    <text evidence="2">The sequence shown here is derived from an EMBL/GenBank/DDBJ whole genome shotgun (WGS) entry which is preliminary data.</text>
</comment>
<dbReference type="Proteomes" id="UP001159363">
    <property type="component" value="Chromosome 12"/>
</dbReference>
<evidence type="ECO:0000256" key="1">
    <source>
        <dbReference type="SAM" id="MobiDB-lite"/>
    </source>
</evidence>
<feature type="region of interest" description="Disordered" evidence="1">
    <location>
        <begin position="45"/>
        <end position="67"/>
    </location>
</feature>
<gene>
    <name evidence="2" type="ORF">PR048_028663</name>
</gene>
<dbReference type="EMBL" id="JARBHB010000013">
    <property type="protein sequence ID" value="KAJ8869670.1"/>
    <property type="molecule type" value="Genomic_DNA"/>
</dbReference>
<reference evidence="2 3" key="1">
    <citation type="submission" date="2023-02" db="EMBL/GenBank/DDBJ databases">
        <title>LHISI_Scaffold_Assembly.</title>
        <authorList>
            <person name="Stuart O.P."/>
            <person name="Cleave R."/>
            <person name="Magrath M.J.L."/>
            <person name="Mikheyev A.S."/>
        </authorList>
    </citation>
    <scope>NUCLEOTIDE SEQUENCE [LARGE SCALE GENOMIC DNA]</scope>
    <source>
        <strain evidence="2">Daus_M_001</strain>
        <tissue evidence="2">Leg muscle</tissue>
    </source>
</reference>
<accession>A0ABQ9GB76</accession>
<proteinExistence type="predicted"/>
<name>A0ABQ9GB76_9NEOP</name>
<organism evidence="2 3">
    <name type="scientific">Dryococelus australis</name>
    <dbReference type="NCBI Taxonomy" id="614101"/>
    <lineage>
        <taxon>Eukaryota</taxon>
        <taxon>Metazoa</taxon>
        <taxon>Ecdysozoa</taxon>
        <taxon>Arthropoda</taxon>
        <taxon>Hexapoda</taxon>
        <taxon>Insecta</taxon>
        <taxon>Pterygota</taxon>
        <taxon>Neoptera</taxon>
        <taxon>Polyneoptera</taxon>
        <taxon>Phasmatodea</taxon>
        <taxon>Verophasmatodea</taxon>
        <taxon>Anareolatae</taxon>
        <taxon>Phasmatidae</taxon>
        <taxon>Eurycanthinae</taxon>
        <taxon>Dryococelus</taxon>
    </lineage>
</organism>
<evidence type="ECO:0000313" key="2">
    <source>
        <dbReference type="EMBL" id="KAJ8869670.1"/>
    </source>
</evidence>
<sequence>MVKGIIREEKVVHRQTFSLDVCAWETFTLVDHFEAEQNRQCAIAKKEEEEEESARLPPRRNGLDSRGATSEFSHVIGGFSRGYAVSPGHAFQRCSVSTPLHLSRLSRLTPDKDLVGATTELFVLTCIKQFWLIQTVLEVRARFEPSSPVSEHYALASSANLTIDEGGIVILTLRLAYSLGSARLGGTVERKPSLPYKASTRHSEKSIAWLDYRQLGATHPETGT</sequence>
<keyword evidence="3" id="KW-1185">Reference proteome</keyword>